<proteinExistence type="predicted"/>
<dbReference type="EMBL" id="CAMPGE010008430">
    <property type="protein sequence ID" value="CAI2367329.1"/>
    <property type="molecule type" value="Genomic_DNA"/>
</dbReference>
<keyword evidence="2" id="KW-1185">Reference proteome</keyword>
<protein>
    <submittedName>
        <fullName evidence="1">Uncharacterized protein</fullName>
    </submittedName>
</protein>
<evidence type="ECO:0000313" key="1">
    <source>
        <dbReference type="EMBL" id="CAI2367329.1"/>
    </source>
</evidence>
<accession>A0AAD1X8S0</accession>
<reference evidence="1" key="1">
    <citation type="submission" date="2023-07" db="EMBL/GenBank/DDBJ databases">
        <authorList>
            <consortium name="AG Swart"/>
            <person name="Singh M."/>
            <person name="Singh A."/>
            <person name="Seah K."/>
            <person name="Emmerich C."/>
        </authorList>
    </citation>
    <scope>NUCLEOTIDE SEQUENCE</scope>
    <source>
        <strain evidence="1">DP1</strain>
    </source>
</reference>
<name>A0AAD1X8S0_EUPCR</name>
<gene>
    <name evidence="1" type="ORF">ECRASSUSDP1_LOCUS8611</name>
</gene>
<sequence>MSEDLGLYSSTLCSGSSSGAINPCVPLRLVTIPFLELIIWLTPKSEIFTLKWRSNKMLCGLISQCAISKLCI</sequence>
<dbReference type="Proteomes" id="UP001295684">
    <property type="component" value="Unassembled WGS sequence"/>
</dbReference>
<comment type="caution">
    <text evidence="1">The sequence shown here is derived from an EMBL/GenBank/DDBJ whole genome shotgun (WGS) entry which is preliminary data.</text>
</comment>
<organism evidence="1 2">
    <name type="scientific">Euplotes crassus</name>
    <dbReference type="NCBI Taxonomy" id="5936"/>
    <lineage>
        <taxon>Eukaryota</taxon>
        <taxon>Sar</taxon>
        <taxon>Alveolata</taxon>
        <taxon>Ciliophora</taxon>
        <taxon>Intramacronucleata</taxon>
        <taxon>Spirotrichea</taxon>
        <taxon>Hypotrichia</taxon>
        <taxon>Euplotida</taxon>
        <taxon>Euplotidae</taxon>
        <taxon>Moneuplotes</taxon>
    </lineage>
</organism>
<dbReference type="AlphaFoldDB" id="A0AAD1X8S0"/>
<evidence type="ECO:0000313" key="2">
    <source>
        <dbReference type="Proteomes" id="UP001295684"/>
    </source>
</evidence>